<evidence type="ECO:0000313" key="6">
    <source>
        <dbReference type="Proteomes" id="UP000823388"/>
    </source>
</evidence>
<dbReference type="Pfam" id="PF00708">
    <property type="entry name" value="Acylphosphatase"/>
    <property type="match status" value="1"/>
</dbReference>
<comment type="similarity">
    <text evidence="2">Belongs to the acylphosphatase family.</text>
</comment>
<dbReference type="InterPro" id="IPR001792">
    <property type="entry name" value="Acylphosphatase-like_dom"/>
</dbReference>
<evidence type="ECO:0000256" key="3">
    <source>
        <dbReference type="SAM" id="MobiDB-lite"/>
    </source>
</evidence>
<keyword evidence="6" id="KW-1185">Reference proteome</keyword>
<dbReference type="EMBL" id="CM029048">
    <property type="protein sequence ID" value="KAG2577189.1"/>
    <property type="molecule type" value="Genomic_DNA"/>
</dbReference>
<evidence type="ECO:0000256" key="2">
    <source>
        <dbReference type="RuleBase" id="RU004168"/>
    </source>
</evidence>
<feature type="compositionally biased region" description="Low complexity" evidence="3">
    <location>
        <begin position="1"/>
        <end position="13"/>
    </location>
</feature>
<evidence type="ECO:0000313" key="5">
    <source>
        <dbReference type="EMBL" id="KAG2577189.1"/>
    </source>
</evidence>
<dbReference type="AlphaFoldDB" id="A0A8T0QW17"/>
<dbReference type="Gene3D" id="3.30.70.100">
    <property type="match status" value="1"/>
</dbReference>
<organism evidence="5 6">
    <name type="scientific">Panicum virgatum</name>
    <name type="common">Blackwell switchgrass</name>
    <dbReference type="NCBI Taxonomy" id="38727"/>
    <lineage>
        <taxon>Eukaryota</taxon>
        <taxon>Viridiplantae</taxon>
        <taxon>Streptophyta</taxon>
        <taxon>Embryophyta</taxon>
        <taxon>Tracheophyta</taxon>
        <taxon>Spermatophyta</taxon>
        <taxon>Magnoliopsida</taxon>
        <taxon>Liliopsida</taxon>
        <taxon>Poales</taxon>
        <taxon>Poaceae</taxon>
        <taxon>PACMAD clade</taxon>
        <taxon>Panicoideae</taxon>
        <taxon>Panicodae</taxon>
        <taxon>Paniceae</taxon>
        <taxon>Panicinae</taxon>
        <taxon>Panicum</taxon>
        <taxon>Panicum sect. Hiantes</taxon>
    </lineage>
</organism>
<evidence type="ECO:0000259" key="4">
    <source>
        <dbReference type="PROSITE" id="PS51160"/>
    </source>
</evidence>
<dbReference type="InterPro" id="IPR036046">
    <property type="entry name" value="Acylphosphatase-like_dom_sf"/>
</dbReference>
<feature type="domain" description="Acylphosphatase-like" evidence="4">
    <location>
        <begin position="25"/>
        <end position="56"/>
    </location>
</feature>
<comment type="caution">
    <text evidence="5">The sequence shown here is derived from an EMBL/GenBank/DDBJ whole genome shotgun (WGS) entry which is preliminary data.</text>
</comment>
<dbReference type="Proteomes" id="UP000823388">
    <property type="component" value="Chromosome 6N"/>
</dbReference>
<name>A0A8T0QW17_PANVG</name>
<sequence length="129" mass="14320">MATSAPADASSLPAPQPQTEPAHKAVRVVVKGRVVTGVVFRDWTASTAESLGLSGYPAKIKDTITRRARRSVRRIRDQVHRGIHRPSCGRFASRRAFLDRYVLPSRDHQAPPSTKYSCSAWGIHVKLFM</sequence>
<dbReference type="PROSITE" id="PS51160">
    <property type="entry name" value="ACYLPHOSPHATASE_3"/>
    <property type="match status" value="1"/>
</dbReference>
<proteinExistence type="inferred from homology"/>
<feature type="region of interest" description="Disordered" evidence="3">
    <location>
        <begin position="1"/>
        <end position="23"/>
    </location>
</feature>
<accession>A0A8T0QW17</accession>
<dbReference type="SUPFAM" id="SSF54975">
    <property type="entry name" value="Acylphosphatase/BLUF domain-like"/>
    <property type="match status" value="1"/>
</dbReference>
<gene>
    <name evidence="5" type="ORF">PVAP13_6NG219900</name>
</gene>
<reference evidence="5" key="1">
    <citation type="submission" date="2020-05" db="EMBL/GenBank/DDBJ databases">
        <title>WGS assembly of Panicum virgatum.</title>
        <authorList>
            <person name="Lovell J.T."/>
            <person name="Jenkins J."/>
            <person name="Shu S."/>
            <person name="Juenger T.E."/>
            <person name="Schmutz J."/>
        </authorList>
    </citation>
    <scope>NUCLEOTIDE SEQUENCE</scope>
    <source>
        <strain evidence="5">AP13</strain>
    </source>
</reference>
<comment type="caution">
    <text evidence="1">Lacks conserved residue(s) required for the propagation of feature annotation.</text>
</comment>
<evidence type="ECO:0000256" key="1">
    <source>
        <dbReference type="PROSITE-ProRule" id="PRU00520"/>
    </source>
</evidence>
<protein>
    <recommendedName>
        <fullName evidence="4">Acylphosphatase-like domain-containing protein</fullName>
    </recommendedName>
</protein>